<evidence type="ECO:0000256" key="3">
    <source>
        <dbReference type="ARBA" id="ARBA00016219"/>
    </source>
</evidence>
<dbReference type="Pfam" id="PF01232">
    <property type="entry name" value="Mannitol_dh"/>
    <property type="match status" value="1"/>
</dbReference>
<dbReference type="InterPro" id="IPR008927">
    <property type="entry name" value="6-PGluconate_DH-like_C_sf"/>
</dbReference>
<dbReference type="InterPro" id="IPR023027">
    <property type="entry name" value="Mannitol_DH_CS"/>
</dbReference>
<dbReference type="Gene3D" id="1.10.1040.10">
    <property type="entry name" value="N-(1-d-carboxylethyl)-l-norvaline Dehydrogenase, domain 2"/>
    <property type="match status" value="1"/>
</dbReference>
<dbReference type="SUPFAM" id="SSF51735">
    <property type="entry name" value="NAD(P)-binding Rossmann-fold domains"/>
    <property type="match status" value="1"/>
</dbReference>
<evidence type="ECO:0000256" key="6">
    <source>
        <dbReference type="ARBA" id="ARBA00048615"/>
    </source>
</evidence>
<dbReference type="OrthoDB" id="271711at2"/>
<sequence>MTRLNTQTLADIGEREGVEVPTYDRSGLRTGIVHLGVGGFHRAHLAMYVDRLLGGRGEGAGGGAALSGGPDETSEPSGWAITGVGLLPHDRTIIETLHDQDGLYTLVVKHPDGEYDARVIGSIRELLLAPDDPEAVLARLTDPSTRIVSLTITEGGYLIDQVTGRFEVDHPSLASDLAGDGPPRTAFAYLTEALRRRREAGVVPFTAMSCDNLPGNGDVARHAVTTFAEQLDPELARWIETEVRFPNAMVDRITPVTTEEDRAAVRDRFGIEDGWPVVCEPFTQWVLEDHFGAGRPPFEQVGAQLVDDVVPYELMKLRLLNASHQALCYLGYLAGYRYAHEVASDPTFVAFLLGYMREEATPTLPEVPGQDLEQYARTLIERFANPEVRDSLARLCAESSDRIPKWLVPVIRANLEQGGEIDRSALVVASWARYAEGVDEQGEPIEVVDHRREAVLEAAQEQLRGDPLAFLRDPQLFGDLAERERFTQRYLHHLEVLHRDGARSAVERVVGDDD</sequence>
<dbReference type="InterPro" id="IPR000669">
    <property type="entry name" value="Mannitol_DH"/>
</dbReference>
<evidence type="ECO:0000256" key="4">
    <source>
        <dbReference type="ARBA" id="ARBA00023002"/>
    </source>
</evidence>
<dbReference type="Pfam" id="PF08125">
    <property type="entry name" value="Mannitol_dh_C"/>
    <property type="match status" value="1"/>
</dbReference>
<feature type="domain" description="Mannitol dehydrogenase N-terminal" evidence="7">
    <location>
        <begin position="31"/>
        <end position="299"/>
    </location>
</feature>
<reference evidence="9 10" key="1">
    <citation type="submission" date="2019-06" db="EMBL/GenBank/DDBJ databases">
        <title>Sequencing the genomes of 1000 actinobacteria strains.</title>
        <authorList>
            <person name="Klenk H.-P."/>
        </authorList>
    </citation>
    <scope>NUCLEOTIDE SEQUENCE [LARGE SCALE GENOMIC DNA]</scope>
    <source>
        <strain evidence="9 10">DSM 18935</strain>
    </source>
</reference>
<dbReference type="RefSeq" id="WP_144854981.1">
    <property type="nucleotide sequence ID" value="NZ_BAAAYT010000006.1"/>
</dbReference>
<keyword evidence="10" id="KW-1185">Reference proteome</keyword>
<dbReference type="InterPro" id="IPR013328">
    <property type="entry name" value="6PGD_dom2"/>
</dbReference>
<dbReference type="InterPro" id="IPR013131">
    <property type="entry name" value="Mannitol_DH_N"/>
</dbReference>
<dbReference type="EMBL" id="VIUW01000001">
    <property type="protein sequence ID" value="TWD16758.1"/>
    <property type="molecule type" value="Genomic_DNA"/>
</dbReference>
<comment type="caution">
    <text evidence="9">The sequence shown here is derived from an EMBL/GenBank/DDBJ whole genome shotgun (WGS) entry which is preliminary data.</text>
</comment>
<evidence type="ECO:0000256" key="5">
    <source>
        <dbReference type="ARBA" id="ARBA00023027"/>
    </source>
</evidence>
<dbReference type="InterPro" id="IPR013118">
    <property type="entry name" value="Mannitol_DH_C"/>
</dbReference>
<dbReference type="PRINTS" id="PR00084">
    <property type="entry name" value="MTLDHDRGNASE"/>
</dbReference>
<evidence type="ECO:0000259" key="7">
    <source>
        <dbReference type="Pfam" id="PF01232"/>
    </source>
</evidence>
<dbReference type="PANTHER" id="PTHR43362:SF1">
    <property type="entry name" value="MANNITOL DEHYDROGENASE 2-RELATED"/>
    <property type="match status" value="1"/>
</dbReference>
<evidence type="ECO:0000259" key="8">
    <source>
        <dbReference type="Pfam" id="PF08125"/>
    </source>
</evidence>
<comment type="similarity">
    <text evidence="1">Belongs to the mannitol dehydrogenase family.</text>
</comment>
<dbReference type="GO" id="GO:0008926">
    <property type="term" value="F:mannitol-1-phosphate 5-dehydrogenase activity"/>
    <property type="evidence" value="ECO:0007669"/>
    <property type="project" value="UniProtKB-EC"/>
</dbReference>
<dbReference type="InterPro" id="IPR036291">
    <property type="entry name" value="NAD(P)-bd_dom_sf"/>
</dbReference>
<feature type="domain" description="Mannitol dehydrogenase C-terminal" evidence="8">
    <location>
        <begin position="308"/>
        <end position="495"/>
    </location>
</feature>
<evidence type="ECO:0000256" key="1">
    <source>
        <dbReference type="ARBA" id="ARBA00006541"/>
    </source>
</evidence>
<dbReference type="Gene3D" id="3.40.50.720">
    <property type="entry name" value="NAD(P)-binding Rossmann-like Domain"/>
    <property type="match status" value="1"/>
</dbReference>
<evidence type="ECO:0000313" key="9">
    <source>
        <dbReference type="EMBL" id="TWD16758.1"/>
    </source>
</evidence>
<dbReference type="PANTHER" id="PTHR43362">
    <property type="entry name" value="MANNITOL DEHYDROGENASE DSF1-RELATED"/>
    <property type="match status" value="1"/>
</dbReference>
<name>A0A560WGR6_9MICO</name>
<comment type="catalytic activity">
    <reaction evidence="6">
        <text>D-mannitol 1-phosphate + NAD(+) = beta-D-fructose 6-phosphate + NADH + H(+)</text>
        <dbReference type="Rhea" id="RHEA:19661"/>
        <dbReference type="ChEBI" id="CHEBI:15378"/>
        <dbReference type="ChEBI" id="CHEBI:57540"/>
        <dbReference type="ChEBI" id="CHEBI:57634"/>
        <dbReference type="ChEBI" id="CHEBI:57945"/>
        <dbReference type="ChEBI" id="CHEBI:61381"/>
        <dbReference type="EC" id="1.1.1.17"/>
    </reaction>
</comment>
<dbReference type="GO" id="GO:0019594">
    <property type="term" value="P:mannitol metabolic process"/>
    <property type="evidence" value="ECO:0007669"/>
    <property type="project" value="InterPro"/>
</dbReference>
<evidence type="ECO:0000313" key="10">
    <source>
        <dbReference type="Proteomes" id="UP000315628"/>
    </source>
</evidence>
<proteinExistence type="inferred from homology"/>
<gene>
    <name evidence="9" type="ORF">FB557_0295</name>
</gene>
<dbReference type="Proteomes" id="UP000315628">
    <property type="component" value="Unassembled WGS sequence"/>
</dbReference>
<accession>A0A560WGR6</accession>
<dbReference type="AlphaFoldDB" id="A0A560WGR6"/>
<dbReference type="InterPro" id="IPR050988">
    <property type="entry name" value="Mannitol_DH/Oxidoreductase"/>
</dbReference>
<dbReference type="SUPFAM" id="SSF48179">
    <property type="entry name" value="6-phosphogluconate dehydrogenase C-terminal domain-like"/>
    <property type="match status" value="1"/>
</dbReference>
<keyword evidence="5" id="KW-0520">NAD</keyword>
<keyword evidence="4" id="KW-0560">Oxidoreductase</keyword>
<organism evidence="9 10">
    <name type="scientific">Marihabitans asiaticum</name>
    <dbReference type="NCBI Taxonomy" id="415218"/>
    <lineage>
        <taxon>Bacteria</taxon>
        <taxon>Bacillati</taxon>
        <taxon>Actinomycetota</taxon>
        <taxon>Actinomycetes</taxon>
        <taxon>Micrococcales</taxon>
        <taxon>Intrasporangiaceae</taxon>
        <taxon>Marihabitans</taxon>
    </lineage>
</organism>
<evidence type="ECO:0000256" key="2">
    <source>
        <dbReference type="ARBA" id="ARBA00012939"/>
    </source>
</evidence>
<protein>
    <recommendedName>
        <fullName evidence="3">Mannitol-1-phosphate 5-dehydrogenase</fullName>
        <ecNumber evidence="2">1.1.1.17</ecNumber>
    </recommendedName>
</protein>
<dbReference type="EC" id="1.1.1.17" evidence="2"/>
<dbReference type="PROSITE" id="PS00974">
    <property type="entry name" value="MANNITOL_DHGENASE"/>
    <property type="match status" value="1"/>
</dbReference>